<evidence type="ECO:0000256" key="2">
    <source>
        <dbReference type="ARBA" id="ARBA00022801"/>
    </source>
</evidence>
<evidence type="ECO:0000259" key="5">
    <source>
        <dbReference type="Pfam" id="PF08386"/>
    </source>
</evidence>
<evidence type="ECO:0008006" key="8">
    <source>
        <dbReference type="Google" id="ProtNLM"/>
    </source>
</evidence>
<keyword evidence="7" id="KW-1185">Reference proteome</keyword>
<accession>A0A2C5ZDC3</accession>
<comment type="caution">
    <text evidence="6">The sequence shown here is derived from an EMBL/GenBank/DDBJ whole genome shotgun (WGS) entry which is preliminary data.</text>
</comment>
<dbReference type="InterPro" id="IPR051601">
    <property type="entry name" value="Serine_prot/Carboxylest_S33"/>
</dbReference>
<dbReference type="EMBL" id="NJES01000107">
    <property type="protein sequence ID" value="PHH77722.1"/>
    <property type="molecule type" value="Genomic_DNA"/>
</dbReference>
<evidence type="ECO:0000256" key="3">
    <source>
        <dbReference type="SAM" id="SignalP"/>
    </source>
</evidence>
<proteinExistence type="inferred from homology"/>
<dbReference type="STRING" id="2004952.A0A2C5ZDC3"/>
<evidence type="ECO:0000256" key="1">
    <source>
        <dbReference type="ARBA" id="ARBA00010088"/>
    </source>
</evidence>
<comment type="similarity">
    <text evidence="1">Belongs to the peptidase S33 family.</text>
</comment>
<protein>
    <recommendedName>
        <fullName evidence="8">AB hydrolase-1 domain-containing protein</fullName>
    </recommendedName>
</protein>
<evidence type="ECO:0000259" key="4">
    <source>
        <dbReference type="Pfam" id="PF00561"/>
    </source>
</evidence>
<dbReference type="GO" id="GO:0016787">
    <property type="term" value="F:hydrolase activity"/>
    <property type="evidence" value="ECO:0007669"/>
    <property type="project" value="UniProtKB-KW"/>
</dbReference>
<keyword evidence="2" id="KW-0378">Hydrolase</keyword>
<sequence>MIPMMRLLASILALALGSSGSLVSARKIHWEACPTKAIPGLQCGNLTLPIDYGDSSVGNFTQAIVRLPCVERDNSTSNCLGSLIYNPGGPGASTIKSIKSLDDIDFLASEKIRSRYTFVGPDPRGVGESGAVKCDVNIYNRRVPMLIDGKAGLDELKAQNKALGESCARFTGPLFNFTDTISTARDLEEIRQALGDDKLNFVGISYGTQLGSQYAELFPDKVGRMILDGVLDHSQNSADVALTEAATVENSFIRFTQWCNTTSDCSLRGQDVPSLLAALVDGADKKPIPALGCEANNCRANVTGEEVLLNMQNFLDSSEWPQLAMALGEASRGNATILSTPILSAEKNGSVEAANIDLSFLAITCLDGWGEDNDEPEQEVQSAISRREPDLKARATMMRGLFPNTRGLTESFKSQARCVGWPAAVRNPRRELKRSQLVQAPAVLLVNALHDPSTSAAWAVVLRGQMPSAVNVFRDGDGHGSFGLKGETDEAMEAFLVDGRVPRDLTVFGS</sequence>
<dbReference type="InterPro" id="IPR029058">
    <property type="entry name" value="AB_hydrolase_fold"/>
</dbReference>
<evidence type="ECO:0000313" key="7">
    <source>
        <dbReference type="Proteomes" id="UP000226431"/>
    </source>
</evidence>
<dbReference type="AlphaFoldDB" id="A0A2C5ZDC3"/>
<dbReference type="PANTHER" id="PTHR43248:SF30">
    <property type="entry name" value="AB HYDROLASE-1 DOMAIN-CONTAINING PROTEIN"/>
    <property type="match status" value="1"/>
</dbReference>
<name>A0A2C5ZDC3_9HYPO</name>
<gene>
    <name evidence="6" type="ORF">CDD80_284</name>
</gene>
<dbReference type="PANTHER" id="PTHR43248">
    <property type="entry name" value="2-SUCCINYL-6-HYDROXY-2,4-CYCLOHEXADIENE-1-CARBOXYLATE SYNTHASE"/>
    <property type="match status" value="1"/>
</dbReference>
<feature type="domain" description="AB hydrolase-1" evidence="4">
    <location>
        <begin position="83"/>
        <end position="270"/>
    </location>
</feature>
<dbReference type="InterPro" id="IPR013595">
    <property type="entry name" value="Pept_S33_TAP-like_C"/>
</dbReference>
<feature type="chain" id="PRO_5012044575" description="AB hydrolase-1 domain-containing protein" evidence="3">
    <location>
        <begin position="26"/>
        <end position="510"/>
    </location>
</feature>
<dbReference type="Proteomes" id="UP000226431">
    <property type="component" value="Unassembled WGS sequence"/>
</dbReference>
<dbReference type="Pfam" id="PF00561">
    <property type="entry name" value="Abhydrolase_1"/>
    <property type="match status" value="1"/>
</dbReference>
<feature type="signal peptide" evidence="3">
    <location>
        <begin position="1"/>
        <end position="25"/>
    </location>
</feature>
<feature type="domain" description="Peptidase S33 tripeptidyl aminopeptidase-like C-terminal" evidence="5">
    <location>
        <begin position="414"/>
        <end position="504"/>
    </location>
</feature>
<evidence type="ECO:0000313" key="6">
    <source>
        <dbReference type="EMBL" id="PHH77722.1"/>
    </source>
</evidence>
<keyword evidence="3" id="KW-0732">Signal</keyword>
<dbReference type="InterPro" id="IPR000073">
    <property type="entry name" value="AB_hydrolase_1"/>
</dbReference>
<reference evidence="6 7" key="1">
    <citation type="submission" date="2017-06" db="EMBL/GenBank/DDBJ databases">
        <title>Ant-infecting Ophiocordyceps genomes reveal a high diversity of potential behavioral manipulation genes and a possible major role for enterotoxins.</title>
        <authorList>
            <person name="De Bekker C."/>
            <person name="Evans H.C."/>
            <person name="Brachmann A."/>
            <person name="Hughes D.P."/>
        </authorList>
    </citation>
    <scope>NUCLEOTIDE SEQUENCE [LARGE SCALE GENOMIC DNA]</scope>
    <source>
        <strain evidence="6 7">Map16</strain>
    </source>
</reference>
<dbReference type="Pfam" id="PF08386">
    <property type="entry name" value="Abhydrolase_4"/>
    <property type="match status" value="1"/>
</dbReference>
<dbReference type="SUPFAM" id="SSF53474">
    <property type="entry name" value="alpha/beta-Hydrolases"/>
    <property type="match status" value="1"/>
</dbReference>
<organism evidence="6 7">
    <name type="scientific">Ophiocordyceps camponoti-rufipedis</name>
    <dbReference type="NCBI Taxonomy" id="2004952"/>
    <lineage>
        <taxon>Eukaryota</taxon>
        <taxon>Fungi</taxon>
        <taxon>Dikarya</taxon>
        <taxon>Ascomycota</taxon>
        <taxon>Pezizomycotina</taxon>
        <taxon>Sordariomycetes</taxon>
        <taxon>Hypocreomycetidae</taxon>
        <taxon>Hypocreales</taxon>
        <taxon>Ophiocordycipitaceae</taxon>
        <taxon>Ophiocordyceps</taxon>
    </lineage>
</organism>
<dbReference type="Gene3D" id="3.40.50.1820">
    <property type="entry name" value="alpha/beta hydrolase"/>
    <property type="match status" value="1"/>
</dbReference>
<dbReference type="OrthoDB" id="425534at2759"/>